<feature type="domain" description="LysM" evidence="2">
    <location>
        <begin position="372"/>
        <end position="416"/>
    </location>
</feature>
<name>A0A5D4T2U3_9BACI</name>
<dbReference type="OrthoDB" id="2966368at2"/>
<dbReference type="Pfam" id="PF20918">
    <property type="entry name" value="SPOCS_spoVID-N"/>
    <property type="match status" value="1"/>
</dbReference>
<dbReference type="AlphaFoldDB" id="A0A5D4T2U3"/>
<gene>
    <name evidence="3" type="primary">spoVID</name>
    <name evidence="3" type="ORF">FZC76_08500</name>
</gene>
<evidence type="ECO:0000313" key="4">
    <source>
        <dbReference type="Proteomes" id="UP000322524"/>
    </source>
</evidence>
<feature type="compositionally biased region" description="Acidic residues" evidence="1">
    <location>
        <begin position="191"/>
        <end position="214"/>
    </location>
</feature>
<dbReference type="PROSITE" id="PS51782">
    <property type="entry name" value="LYSM"/>
    <property type="match status" value="1"/>
</dbReference>
<dbReference type="SMART" id="SM00257">
    <property type="entry name" value="LysM"/>
    <property type="match status" value="1"/>
</dbReference>
<dbReference type="EMBL" id="VTEV01000003">
    <property type="protein sequence ID" value="TYS68958.1"/>
    <property type="molecule type" value="Genomic_DNA"/>
</dbReference>
<feature type="region of interest" description="Disordered" evidence="1">
    <location>
        <begin position="154"/>
        <end position="229"/>
    </location>
</feature>
<dbReference type="InterPro" id="IPR036779">
    <property type="entry name" value="LysM_dom_sf"/>
</dbReference>
<dbReference type="InterPro" id="IPR014256">
    <property type="entry name" value="Spore_VI_D"/>
</dbReference>
<proteinExistence type="predicted"/>
<dbReference type="NCBIfam" id="TIGR02907">
    <property type="entry name" value="spore_VI_D"/>
    <property type="match status" value="1"/>
</dbReference>
<comment type="caution">
    <text evidence="3">The sequence shown here is derived from an EMBL/GenBank/DDBJ whole genome shotgun (WGS) entry which is preliminary data.</text>
</comment>
<dbReference type="InterPro" id="IPR048862">
    <property type="entry name" value="SPOCS_spoVID_N"/>
</dbReference>
<organism evidence="3 4">
    <name type="scientific">Sutcliffiella horikoshii</name>
    <dbReference type="NCBI Taxonomy" id="79883"/>
    <lineage>
        <taxon>Bacteria</taxon>
        <taxon>Bacillati</taxon>
        <taxon>Bacillota</taxon>
        <taxon>Bacilli</taxon>
        <taxon>Bacillales</taxon>
        <taxon>Bacillaceae</taxon>
        <taxon>Sutcliffiella</taxon>
    </lineage>
</organism>
<sequence>MIGVKGGTPLSSEQQSCLRFSVEESIWFQKGQEVSELISIALDPDIQIYEQDQYVSIRGALLLAGEYHVNAEADDEEEYQPQARVVQEVEQREDGVCVLNHRFPVDITIPKNRIQSLDDIYVAIESFDYSVPTRGCLQLDAELSISGIYGHQQSAPAWEEDQEESFEYEVEPNRDHEESYASQNQSHLYEEETETEQETEATQEEQEEQEEAFEYEPMYRSANSDNEYEEDTYQYYTEDDEDEEEEILNQDEIDRNMQYNYNEEGDYAPFEVEARKTPAVEEEAPYNPADFIYQNKEEDAYAPLHSLHAGKHYQNEDEASNVVSLFDKRQGQQAVADPQQYENYSDEPRDENDLSLTKIFADEGGDDFTKLKICIVQQGESMDHIAERYDVSIQQLIRVNRLSTDDHINEGQLLYIPVKASSKSQ</sequence>
<dbReference type="InterPro" id="IPR018392">
    <property type="entry name" value="LysM"/>
</dbReference>
<dbReference type="SUPFAM" id="SSF54106">
    <property type="entry name" value="LysM domain"/>
    <property type="match status" value="1"/>
</dbReference>
<feature type="compositionally biased region" description="Acidic residues" evidence="1">
    <location>
        <begin position="158"/>
        <end position="170"/>
    </location>
</feature>
<dbReference type="CDD" id="cd00118">
    <property type="entry name" value="LysM"/>
    <property type="match status" value="1"/>
</dbReference>
<reference evidence="3 4" key="1">
    <citation type="submission" date="2019-08" db="EMBL/GenBank/DDBJ databases">
        <title>Bacillus genomes from the desert of Cuatro Cienegas, Coahuila.</title>
        <authorList>
            <person name="Olmedo-Alvarez G."/>
        </authorList>
    </citation>
    <scope>NUCLEOTIDE SEQUENCE [LARGE SCALE GENOMIC DNA]</scope>
    <source>
        <strain evidence="3 4">CH28_1T</strain>
    </source>
</reference>
<protein>
    <submittedName>
        <fullName evidence="3">Stage VI sporulation protein D</fullName>
    </submittedName>
</protein>
<dbReference type="Gene3D" id="3.10.350.10">
    <property type="entry name" value="LysM domain"/>
    <property type="match status" value="1"/>
</dbReference>
<evidence type="ECO:0000256" key="1">
    <source>
        <dbReference type="SAM" id="MobiDB-lite"/>
    </source>
</evidence>
<accession>A0A5D4T2U3</accession>
<dbReference type="Pfam" id="PF01476">
    <property type="entry name" value="LysM"/>
    <property type="match status" value="1"/>
</dbReference>
<dbReference type="Proteomes" id="UP000322524">
    <property type="component" value="Unassembled WGS sequence"/>
</dbReference>
<evidence type="ECO:0000313" key="3">
    <source>
        <dbReference type="EMBL" id="TYS68958.1"/>
    </source>
</evidence>
<dbReference type="STRING" id="79883.GCA_001636495_01761"/>
<evidence type="ECO:0000259" key="2">
    <source>
        <dbReference type="PROSITE" id="PS51782"/>
    </source>
</evidence>